<accession>A0ABT8GH31</accession>
<proteinExistence type="predicted"/>
<gene>
    <name evidence="3" type="ORF">QQX02_07430</name>
</gene>
<evidence type="ECO:0000313" key="4">
    <source>
        <dbReference type="Proteomes" id="UP001172708"/>
    </source>
</evidence>
<keyword evidence="2" id="KW-1133">Transmembrane helix</keyword>
<feature type="region of interest" description="Disordered" evidence="1">
    <location>
        <begin position="65"/>
        <end position="87"/>
    </location>
</feature>
<dbReference type="EMBL" id="JAUHQA010000001">
    <property type="protein sequence ID" value="MDN4480749.1"/>
    <property type="molecule type" value="Genomic_DNA"/>
</dbReference>
<name>A0ABT8GH31_9MICO</name>
<evidence type="ECO:0000313" key="3">
    <source>
        <dbReference type="EMBL" id="MDN4480749.1"/>
    </source>
</evidence>
<dbReference type="Pfam" id="PF14012">
    <property type="entry name" value="DUF4229"/>
    <property type="match status" value="1"/>
</dbReference>
<feature type="transmembrane region" description="Helical" evidence="2">
    <location>
        <begin position="30"/>
        <end position="47"/>
    </location>
</feature>
<keyword evidence="4" id="KW-1185">Reference proteome</keyword>
<protein>
    <submittedName>
        <fullName evidence="3">DUF4229 domain-containing protein</fullName>
    </submittedName>
</protein>
<evidence type="ECO:0000256" key="1">
    <source>
        <dbReference type="SAM" id="MobiDB-lite"/>
    </source>
</evidence>
<sequence>MKVFAYWAARTAIFVAVLAALWLVGWFDVIAVFAAFILAWLISYLALPGMRLAAQQQMAGLIDRSQRGMREADSEEDAEIGEADGSR</sequence>
<keyword evidence="2" id="KW-0472">Membrane</keyword>
<feature type="transmembrane region" description="Helical" evidence="2">
    <location>
        <begin position="7"/>
        <end position="24"/>
    </location>
</feature>
<evidence type="ECO:0000256" key="2">
    <source>
        <dbReference type="SAM" id="Phobius"/>
    </source>
</evidence>
<organism evidence="3 4">
    <name type="scientific">Demequina muriae</name>
    <dbReference type="NCBI Taxonomy" id="3051664"/>
    <lineage>
        <taxon>Bacteria</taxon>
        <taxon>Bacillati</taxon>
        <taxon>Actinomycetota</taxon>
        <taxon>Actinomycetes</taxon>
        <taxon>Micrococcales</taxon>
        <taxon>Demequinaceae</taxon>
        <taxon>Demequina</taxon>
    </lineage>
</organism>
<dbReference type="RefSeq" id="WP_301142210.1">
    <property type="nucleotide sequence ID" value="NZ_JAUHQA010000001.1"/>
</dbReference>
<feature type="compositionally biased region" description="Acidic residues" evidence="1">
    <location>
        <begin position="73"/>
        <end position="87"/>
    </location>
</feature>
<comment type="caution">
    <text evidence="3">The sequence shown here is derived from an EMBL/GenBank/DDBJ whole genome shotgun (WGS) entry which is preliminary data.</text>
</comment>
<dbReference type="InterPro" id="IPR025323">
    <property type="entry name" value="DUF4229"/>
</dbReference>
<reference evidence="3" key="1">
    <citation type="submission" date="2023-06" db="EMBL/GenBank/DDBJ databases">
        <title>Egi l300058.</title>
        <authorList>
            <person name="Gao L."/>
            <person name="Fang B.-Z."/>
            <person name="Li W.-J."/>
        </authorList>
    </citation>
    <scope>NUCLEOTIDE SEQUENCE</scope>
    <source>
        <strain evidence="3">EGI L300058</strain>
    </source>
</reference>
<dbReference type="Proteomes" id="UP001172708">
    <property type="component" value="Unassembled WGS sequence"/>
</dbReference>
<keyword evidence="2" id="KW-0812">Transmembrane</keyword>